<keyword evidence="2" id="KW-1185">Reference proteome</keyword>
<evidence type="ECO:0000313" key="2">
    <source>
        <dbReference type="Proteomes" id="UP000237822"/>
    </source>
</evidence>
<dbReference type="EMBL" id="PVTI01000002">
    <property type="protein sequence ID" value="PRY63216.1"/>
    <property type="molecule type" value="Genomic_DNA"/>
</dbReference>
<dbReference type="AlphaFoldDB" id="A0A2T0UZ75"/>
<evidence type="ECO:0008006" key="3">
    <source>
        <dbReference type="Google" id="ProtNLM"/>
    </source>
</evidence>
<accession>A0A2T0UZ75</accession>
<reference evidence="1 2" key="1">
    <citation type="submission" date="2018-03" db="EMBL/GenBank/DDBJ databases">
        <title>Genomic Encyclopedia of Archaeal and Bacterial Type Strains, Phase II (KMG-II): from individual species to whole genera.</title>
        <authorList>
            <person name="Goeker M."/>
        </authorList>
    </citation>
    <scope>NUCLEOTIDE SEQUENCE [LARGE SCALE GENOMIC DNA]</scope>
    <source>
        <strain evidence="1 2">ATCC BAA-1496</strain>
    </source>
</reference>
<dbReference type="RefSeq" id="WP_106296202.1">
    <property type="nucleotide sequence ID" value="NZ_PVTI01000002.1"/>
</dbReference>
<dbReference type="OrthoDB" id="3253594at2"/>
<gene>
    <name evidence="1" type="ORF">BCF74_10247</name>
</gene>
<comment type="caution">
    <text evidence="1">The sequence shown here is derived from an EMBL/GenBank/DDBJ whole genome shotgun (WGS) entry which is preliminary data.</text>
</comment>
<proteinExistence type="predicted"/>
<sequence length="350" mass="38068">MGLTHPRDLDAWRRWEQHQRPLAARVTGAIRARRGVETTAVLTSAGDQPRVLVALEALKDTTRLSQLSPVGHLDPGDVAVLSPTPVLDDLTPMAPAVEWAGRPGLADALAAAAVRQNSIVLSTGHYAALGAASRQQLREPSRFLTVQHGLLTPSAPPLAEGTTLLAWSDADADFWRSGRDDVTTVTVGSQLLWEAARAPRVEVADERPVFLGQLHGAELPRAAMAASAKRFCLRTGATYRPHPSETDRASRRQHAQWEAEGIEVDRSTTPLVELRRPVVSAYSTGVLEMAARGIPAWVHFDDPPAWLREFWDRYSLAPWGGEPTPAPRQPDLEPARAVADHITQLLGESS</sequence>
<name>A0A2T0UZ75_9MICO</name>
<organism evidence="1 2">
    <name type="scientific">Knoellia remsis</name>
    <dbReference type="NCBI Taxonomy" id="407159"/>
    <lineage>
        <taxon>Bacteria</taxon>
        <taxon>Bacillati</taxon>
        <taxon>Actinomycetota</taxon>
        <taxon>Actinomycetes</taxon>
        <taxon>Micrococcales</taxon>
        <taxon>Intrasporangiaceae</taxon>
        <taxon>Knoellia</taxon>
    </lineage>
</organism>
<dbReference type="Proteomes" id="UP000237822">
    <property type="component" value="Unassembled WGS sequence"/>
</dbReference>
<protein>
    <recommendedName>
        <fullName evidence="3">RNA-binding protein</fullName>
    </recommendedName>
</protein>
<evidence type="ECO:0000313" key="1">
    <source>
        <dbReference type="EMBL" id="PRY63216.1"/>
    </source>
</evidence>